<evidence type="ECO:0008006" key="4">
    <source>
        <dbReference type="Google" id="ProtNLM"/>
    </source>
</evidence>
<comment type="caution">
    <text evidence="2">The sequence shown here is derived from an EMBL/GenBank/DDBJ whole genome shotgun (WGS) entry which is preliminary data.</text>
</comment>
<feature type="transmembrane region" description="Helical" evidence="1">
    <location>
        <begin position="96"/>
        <end position="114"/>
    </location>
</feature>
<keyword evidence="1" id="KW-0472">Membrane</keyword>
<feature type="transmembrane region" description="Helical" evidence="1">
    <location>
        <begin position="253"/>
        <end position="273"/>
    </location>
</feature>
<keyword evidence="1" id="KW-0812">Transmembrane</keyword>
<accession>A0ABV3L7Q9</accession>
<organism evidence="2 3">
    <name type="scientific">Meridianimarinicoccus marinus</name>
    <dbReference type="NCBI Taxonomy" id="3231483"/>
    <lineage>
        <taxon>Bacteria</taxon>
        <taxon>Pseudomonadati</taxon>
        <taxon>Pseudomonadota</taxon>
        <taxon>Alphaproteobacteria</taxon>
        <taxon>Rhodobacterales</taxon>
        <taxon>Paracoccaceae</taxon>
        <taxon>Meridianimarinicoccus</taxon>
    </lineage>
</organism>
<dbReference type="RefSeq" id="WP_366192206.1">
    <property type="nucleotide sequence ID" value="NZ_JBFBVU010000005.1"/>
</dbReference>
<feature type="transmembrane region" description="Helical" evidence="1">
    <location>
        <begin position="62"/>
        <end position="84"/>
    </location>
</feature>
<evidence type="ECO:0000313" key="3">
    <source>
        <dbReference type="Proteomes" id="UP001553161"/>
    </source>
</evidence>
<feature type="transmembrane region" description="Helical" evidence="1">
    <location>
        <begin position="218"/>
        <end position="241"/>
    </location>
</feature>
<keyword evidence="1" id="KW-1133">Transmembrane helix</keyword>
<feature type="transmembrane region" description="Helical" evidence="1">
    <location>
        <begin position="184"/>
        <end position="206"/>
    </location>
</feature>
<gene>
    <name evidence="2" type="ORF">AB0T83_06380</name>
</gene>
<sequence length="289" mass="31530">MNGHPADLRTAGAWPFVTLRRYSHHGHRLLWRARQNRKGLLRAERGHEALAVPFWQSSTYNWIIGLVFAIGALLFMLGAGASLLPTGWSAAPSGTQIAVIFFLGSIPFTTAGYLQHFQAANAADFRPDPKDIGQGNGVALIGWHPNNPGWLSTFAQFIGTVAFNFNTFDAITAPSQWVLQDLAIWGPGMIGSLLFLLSGYLAFIEVCHGYWAWKPKDLDWTIVSINLLGCVFFLISSLLAFVPPHTEPGWIPVAANALLWLGALCFFIGAVLLMRESAQARKTGASAPA</sequence>
<evidence type="ECO:0000313" key="2">
    <source>
        <dbReference type="EMBL" id="MEV8466408.1"/>
    </source>
</evidence>
<protein>
    <recommendedName>
        <fullName evidence="4">YrhK domain-containing protein</fullName>
    </recommendedName>
</protein>
<dbReference type="Proteomes" id="UP001553161">
    <property type="component" value="Unassembled WGS sequence"/>
</dbReference>
<evidence type="ECO:0000256" key="1">
    <source>
        <dbReference type="SAM" id="Phobius"/>
    </source>
</evidence>
<name>A0ABV3L7Q9_9RHOB</name>
<proteinExistence type="predicted"/>
<dbReference type="EMBL" id="JBFBVU010000005">
    <property type="protein sequence ID" value="MEV8466408.1"/>
    <property type="molecule type" value="Genomic_DNA"/>
</dbReference>
<reference evidence="2 3" key="1">
    <citation type="submission" date="2024-07" db="EMBL/GenBank/DDBJ databases">
        <authorList>
            <person name="Kang M."/>
        </authorList>
    </citation>
    <scope>NUCLEOTIDE SEQUENCE [LARGE SCALE GENOMIC DNA]</scope>
    <source>
        <strain evidence="2 3">DFM31</strain>
    </source>
</reference>
<keyword evidence="3" id="KW-1185">Reference proteome</keyword>